<dbReference type="InterPro" id="IPR008023">
    <property type="entry name" value="DUF748"/>
</dbReference>
<gene>
    <name evidence="2" type="ORF">B1991_01045</name>
</gene>
<feature type="region of interest" description="Disordered" evidence="1">
    <location>
        <begin position="525"/>
        <end position="548"/>
    </location>
</feature>
<name>A0A4V6RR95_9GAMM</name>
<proteinExistence type="predicted"/>
<dbReference type="PANTHER" id="PTHR30441:SF4">
    <property type="entry name" value="PROTEIN ASMA"/>
    <property type="match status" value="1"/>
</dbReference>
<dbReference type="Pfam" id="PF05359">
    <property type="entry name" value="DUF748"/>
    <property type="match status" value="1"/>
</dbReference>
<dbReference type="AlphaFoldDB" id="A0A4V6RR95"/>
<sequence length="564" mass="57901">MKRLLLGLLGLVLLVLIVGAGALLLVDANHFRPQIQASLGQALGREVTLGQLHVSIWSGSLDADEIRIGDDPAFGDKPFVSAKSLQLGVKLWPLLLHRQVQITSLALDQPMVRLVENRAGRWNFSNFGAGKTTAPAANASTAAPPAFSVDRLRISDGRIDLQRAAGDARSYRKVDLRADHVGLGAAFPFSMGADIAGGGSLKLDGTLGPWEAKNALLTPVEAHLVMQGLDLVGAGLMSSADGVGGVLDIDTRISSAKGVLTSKGGIDARQLKLVASGSPSPQPLRIDYQASYRLPDGTGRIEQGTLGSGGAKLAVDGSFDNRGKVIALDLRLRGQALPVDDLQPLLPVFGVVLPKDSRLSGGSVGVDLRARGPLDALVISGPVTLDNSRLAGYSLGSKLGGVLSLAGIKAPKDTVIRHAAATLKIAPSGIHADPASAEIVELGSFTGKGGMAVDGRLDFNMLVKLDRAIAGGDQASAGLLRNSKAGRLLGGVLGSASEHGVGVHVGGTASAPSFKVDPSAVAGLLGGGASRNSPAAETQPASKSTKQDALNSLLQGVLDSRKKQ</sequence>
<dbReference type="PANTHER" id="PTHR30441">
    <property type="entry name" value="DUF748 DOMAIN-CONTAINING PROTEIN"/>
    <property type="match status" value="1"/>
</dbReference>
<evidence type="ECO:0000313" key="2">
    <source>
        <dbReference type="EMBL" id="THD10041.1"/>
    </source>
</evidence>
<protein>
    <submittedName>
        <fullName evidence="2">Uncharacterized protein</fullName>
    </submittedName>
</protein>
<accession>A0A4V6RR95</accession>
<dbReference type="Proteomes" id="UP000306317">
    <property type="component" value="Unassembled WGS sequence"/>
</dbReference>
<dbReference type="EMBL" id="MWIO01000003">
    <property type="protein sequence ID" value="THD10041.1"/>
    <property type="molecule type" value="Genomic_DNA"/>
</dbReference>
<organism evidence="2 3">
    <name type="scientific">Rhodanobacter lindaniclasticus</name>
    <dbReference type="NCBI Taxonomy" id="75310"/>
    <lineage>
        <taxon>Bacteria</taxon>
        <taxon>Pseudomonadati</taxon>
        <taxon>Pseudomonadota</taxon>
        <taxon>Gammaproteobacteria</taxon>
        <taxon>Lysobacterales</taxon>
        <taxon>Rhodanobacteraceae</taxon>
        <taxon>Rhodanobacter</taxon>
    </lineage>
</organism>
<dbReference type="RefSeq" id="WP_136256846.1">
    <property type="nucleotide sequence ID" value="NZ_MWIO01000003.1"/>
</dbReference>
<dbReference type="GO" id="GO:0090313">
    <property type="term" value="P:regulation of protein targeting to membrane"/>
    <property type="evidence" value="ECO:0007669"/>
    <property type="project" value="TreeGrafter"/>
</dbReference>
<dbReference type="OrthoDB" id="9757969at2"/>
<dbReference type="InterPro" id="IPR052894">
    <property type="entry name" value="AsmA-related"/>
</dbReference>
<reference evidence="2 3" key="1">
    <citation type="submission" date="2017-02" db="EMBL/GenBank/DDBJ databases">
        <title>Whole genome sequencing of Rhodanobacter lindaniclasticus DSM 17932.</title>
        <authorList>
            <person name="Kumar S."/>
            <person name="Patil P."/>
            <person name="Patil P.B."/>
        </authorList>
    </citation>
    <scope>NUCLEOTIDE SEQUENCE [LARGE SCALE GENOMIC DNA]</scope>
    <source>
        <strain evidence="2 3">DSM 17932</strain>
    </source>
</reference>
<dbReference type="GO" id="GO:0005886">
    <property type="term" value="C:plasma membrane"/>
    <property type="evidence" value="ECO:0007669"/>
    <property type="project" value="TreeGrafter"/>
</dbReference>
<keyword evidence="3" id="KW-1185">Reference proteome</keyword>
<evidence type="ECO:0000256" key="1">
    <source>
        <dbReference type="SAM" id="MobiDB-lite"/>
    </source>
</evidence>
<feature type="compositionally biased region" description="Polar residues" evidence="1">
    <location>
        <begin position="530"/>
        <end position="548"/>
    </location>
</feature>
<evidence type="ECO:0000313" key="3">
    <source>
        <dbReference type="Proteomes" id="UP000306317"/>
    </source>
</evidence>
<comment type="caution">
    <text evidence="2">The sequence shown here is derived from an EMBL/GenBank/DDBJ whole genome shotgun (WGS) entry which is preliminary data.</text>
</comment>